<dbReference type="InterPro" id="IPR042001">
    <property type="entry name" value="Sortase_F"/>
</dbReference>
<dbReference type="GO" id="GO:0016787">
    <property type="term" value="F:hydrolase activity"/>
    <property type="evidence" value="ECO:0007669"/>
    <property type="project" value="UniProtKB-KW"/>
</dbReference>
<feature type="transmembrane region" description="Helical" evidence="2">
    <location>
        <begin position="12"/>
        <end position="30"/>
    </location>
</feature>
<dbReference type="InterPro" id="IPR005754">
    <property type="entry name" value="Sortase"/>
</dbReference>
<dbReference type="STRING" id="1798704.A3J93_00595"/>
<sequence length="205" mass="22706">MKNLIFRQTLTVLIIVGIVFSVSLVFVYFYQNTNSPVIKIVTNDLALPEIDVAVASEEGALPIRLKIFKINLDTTIERVGLTVAGAMDTPKDRANVAWLQTGTRPGEIGSAVMAGHYGWNNKRGSAFDNLYKLRAGDELLVLDDQGVATIFVVYDTRRYNAESDATKVFFSNDGKSHLNLITCEGDWDPVTKSYPQRLVVFAEAK</sequence>
<protein>
    <recommendedName>
        <fullName evidence="5">Sortase</fullName>
    </recommendedName>
</protein>
<dbReference type="CDD" id="cd05829">
    <property type="entry name" value="Sortase_F"/>
    <property type="match status" value="1"/>
</dbReference>
<proteinExistence type="predicted"/>
<accession>A0A1F6NXC9</accession>
<reference evidence="3 4" key="1">
    <citation type="journal article" date="2016" name="Nat. Commun.">
        <title>Thousands of microbial genomes shed light on interconnected biogeochemical processes in an aquifer system.</title>
        <authorList>
            <person name="Anantharaman K."/>
            <person name="Brown C.T."/>
            <person name="Hug L.A."/>
            <person name="Sharon I."/>
            <person name="Castelle C.J."/>
            <person name="Probst A.J."/>
            <person name="Thomas B.C."/>
            <person name="Singh A."/>
            <person name="Wilkins M.J."/>
            <person name="Karaoz U."/>
            <person name="Brodie E.L."/>
            <person name="Williams K.H."/>
            <person name="Hubbard S.S."/>
            <person name="Banfield J.F."/>
        </authorList>
    </citation>
    <scope>NUCLEOTIDE SEQUENCE [LARGE SCALE GENOMIC DNA]</scope>
</reference>
<keyword evidence="2" id="KW-0472">Membrane</keyword>
<evidence type="ECO:0000256" key="2">
    <source>
        <dbReference type="SAM" id="Phobius"/>
    </source>
</evidence>
<dbReference type="EMBL" id="MFQZ01000001">
    <property type="protein sequence ID" value="OGH88586.1"/>
    <property type="molecule type" value="Genomic_DNA"/>
</dbReference>
<keyword evidence="2" id="KW-0812">Transmembrane</keyword>
<dbReference type="Pfam" id="PF04203">
    <property type="entry name" value="Sortase"/>
    <property type="match status" value="1"/>
</dbReference>
<dbReference type="Gene3D" id="2.40.260.10">
    <property type="entry name" value="Sortase"/>
    <property type="match status" value="1"/>
</dbReference>
<gene>
    <name evidence="3" type="ORF">A3J93_00595</name>
</gene>
<dbReference type="InterPro" id="IPR023365">
    <property type="entry name" value="Sortase_dom-sf"/>
</dbReference>
<evidence type="ECO:0008006" key="5">
    <source>
        <dbReference type="Google" id="ProtNLM"/>
    </source>
</evidence>
<comment type="caution">
    <text evidence="3">The sequence shown here is derived from an EMBL/GenBank/DDBJ whole genome shotgun (WGS) entry which is preliminary data.</text>
</comment>
<dbReference type="Proteomes" id="UP000177907">
    <property type="component" value="Unassembled WGS sequence"/>
</dbReference>
<organism evidence="3 4">
    <name type="scientific">Candidatus Magasanikbacteria bacterium RIFOXYC2_FULL_42_28</name>
    <dbReference type="NCBI Taxonomy" id="1798704"/>
    <lineage>
        <taxon>Bacteria</taxon>
        <taxon>Candidatus Magasanikiibacteriota</taxon>
    </lineage>
</organism>
<dbReference type="AlphaFoldDB" id="A0A1F6NXC9"/>
<dbReference type="SUPFAM" id="SSF63817">
    <property type="entry name" value="Sortase"/>
    <property type="match status" value="1"/>
</dbReference>
<evidence type="ECO:0000313" key="3">
    <source>
        <dbReference type="EMBL" id="OGH88586.1"/>
    </source>
</evidence>
<evidence type="ECO:0000313" key="4">
    <source>
        <dbReference type="Proteomes" id="UP000177907"/>
    </source>
</evidence>
<evidence type="ECO:0000256" key="1">
    <source>
        <dbReference type="ARBA" id="ARBA00022801"/>
    </source>
</evidence>
<name>A0A1F6NXC9_9BACT</name>
<keyword evidence="1" id="KW-0378">Hydrolase</keyword>
<keyword evidence="2" id="KW-1133">Transmembrane helix</keyword>